<sequence length="583" mass="60091">MLTPIQIFCFATSWSLIPKFMFFLPRAFRATTLFLVLINMGWTSFAFADAMPPVSGVISMATEPVAIKTTSVAGKVTNRAVGIGQPIYLNDEIKTGPNNKLQILLKDQTVFNMGPNSVMTIDKFVFDATKGELSVGIQKGAFKFVSGKVSNSNPDAMKVTLPNATISVRGTGVAGNVDPDGASTVVLLHGVVDIASAAGSSTLSKSGWGVQVAPGGIVGQPSVTPSDVLKNIMGSVAQIKAPVAEVIADTSSTSPQASAGAASTVNSSTSTTSSSGSSPVGLTANNEAARDAAKKIASNFLQSVPASGAISTTGVGAVADLANNFTSRLSAVSATSANTSSTLASYLNYLKLEGVDTDSLDLNTVSSNAELAQKLVTLRQKYVASLELIPADQLAAISSTLESLRTQLLTSGQLNFTNYNAFRNAYTGPAGTLTFGFDTAKAMSCINLGNSCGSGASATVNSHAVTLNFLTNQITNTYNVSYSIGGPGSSMNLTSGSYVATKTENMSSLSPYVASKIFYLPTDANHSMLKMLATFTAPTATVTNTGTAYKSTGIFNTAIQSQTGANGPITMSSGVYSATQVVK</sequence>
<reference evidence="3 4" key="1">
    <citation type="submission" date="2018-04" db="EMBL/GenBank/DDBJ databases">
        <title>Polynucleobacter sp. UK-Long2-W17 genome.</title>
        <authorList>
            <person name="Hahn M.W."/>
        </authorList>
    </citation>
    <scope>NUCLEOTIDE SEQUENCE [LARGE SCALE GENOMIC DNA]</scope>
    <source>
        <strain evidence="3 4">UK-Long2-W17</strain>
    </source>
</reference>
<name>A0A6M9PMJ8_9BURK</name>
<dbReference type="Proteomes" id="UP000501090">
    <property type="component" value="Chromosome"/>
</dbReference>
<accession>A0A6M9PMJ8</accession>
<dbReference type="Gene3D" id="2.60.120.1440">
    <property type="match status" value="1"/>
</dbReference>
<evidence type="ECO:0000259" key="2">
    <source>
        <dbReference type="Pfam" id="PF04773"/>
    </source>
</evidence>
<dbReference type="InterPro" id="IPR006860">
    <property type="entry name" value="FecR"/>
</dbReference>
<evidence type="ECO:0000313" key="3">
    <source>
        <dbReference type="EMBL" id="QKM60135.1"/>
    </source>
</evidence>
<evidence type="ECO:0000256" key="1">
    <source>
        <dbReference type="SAM" id="MobiDB-lite"/>
    </source>
</evidence>
<dbReference type="AlphaFoldDB" id="A0A6M9PMJ8"/>
<protein>
    <recommendedName>
        <fullName evidence="2">FecR protein domain-containing protein</fullName>
    </recommendedName>
</protein>
<dbReference type="Pfam" id="PF04773">
    <property type="entry name" value="FecR"/>
    <property type="match status" value="1"/>
</dbReference>
<organism evidence="3 4">
    <name type="scientific">Polynucleobacter arcticus</name>
    <dbReference type="NCBI Taxonomy" id="1743165"/>
    <lineage>
        <taxon>Bacteria</taxon>
        <taxon>Pseudomonadati</taxon>
        <taxon>Pseudomonadota</taxon>
        <taxon>Betaproteobacteria</taxon>
        <taxon>Burkholderiales</taxon>
        <taxon>Burkholderiaceae</taxon>
        <taxon>Polynucleobacter</taxon>
    </lineage>
</organism>
<feature type="region of interest" description="Disordered" evidence="1">
    <location>
        <begin position="252"/>
        <end position="283"/>
    </location>
</feature>
<dbReference type="KEGG" id="pard:DN92_03240"/>
<dbReference type="PANTHER" id="PTHR38731">
    <property type="entry name" value="LIPL45-RELATED LIPOPROTEIN-RELATED"/>
    <property type="match status" value="1"/>
</dbReference>
<feature type="compositionally biased region" description="Low complexity" evidence="1">
    <location>
        <begin position="257"/>
        <end position="278"/>
    </location>
</feature>
<evidence type="ECO:0000313" key="4">
    <source>
        <dbReference type="Proteomes" id="UP000501090"/>
    </source>
</evidence>
<feature type="domain" description="FecR protein" evidence="2">
    <location>
        <begin position="91"/>
        <end position="192"/>
    </location>
</feature>
<proteinExistence type="predicted"/>
<dbReference type="EMBL" id="CP028940">
    <property type="protein sequence ID" value="QKM60135.1"/>
    <property type="molecule type" value="Genomic_DNA"/>
</dbReference>
<gene>
    <name evidence="3" type="ORF">DN92_03240</name>
</gene>
<keyword evidence="4" id="KW-1185">Reference proteome</keyword>